<dbReference type="Pfam" id="PF12796">
    <property type="entry name" value="Ank_2"/>
    <property type="match status" value="2"/>
</dbReference>
<keyword evidence="6" id="KW-1185">Reference proteome</keyword>
<evidence type="ECO:0000256" key="2">
    <source>
        <dbReference type="PROSITE-ProRule" id="PRU00023"/>
    </source>
</evidence>
<feature type="repeat" description="ANK" evidence="2">
    <location>
        <begin position="777"/>
        <end position="801"/>
    </location>
</feature>
<dbReference type="Pfam" id="PF22939">
    <property type="entry name" value="WHD_GPIID"/>
    <property type="match status" value="1"/>
</dbReference>
<evidence type="ECO:0000313" key="6">
    <source>
        <dbReference type="Proteomes" id="UP001220324"/>
    </source>
</evidence>
<feature type="domain" description="GPI inositol-deacylase winged helix" evidence="3">
    <location>
        <begin position="550"/>
        <end position="633"/>
    </location>
</feature>
<evidence type="ECO:0000313" key="5">
    <source>
        <dbReference type="EMBL" id="KAJ5538637.1"/>
    </source>
</evidence>
<dbReference type="PANTHER" id="PTHR10039">
    <property type="entry name" value="AMELOGENIN"/>
    <property type="match status" value="1"/>
</dbReference>
<gene>
    <name evidence="5" type="ORF">N7494_008116</name>
</gene>
<keyword evidence="2" id="KW-0040">ANK repeat</keyword>
<dbReference type="SUPFAM" id="SSF52540">
    <property type="entry name" value="P-loop containing nucleoside triphosphate hydrolases"/>
    <property type="match status" value="1"/>
</dbReference>
<evidence type="ECO:0000259" key="4">
    <source>
        <dbReference type="Pfam" id="PF24883"/>
    </source>
</evidence>
<dbReference type="Gene3D" id="3.40.50.300">
    <property type="entry name" value="P-loop containing nucleotide triphosphate hydrolases"/>
    <property type="match status" value="1"/>
</dbReference>
<organism evidence="5 6">
    <name type="scientific">Penicillium frequentans</name>
    <dbReference type="NCBI Taxonomy" id="3151616"/>
    <lineage>
        <taxon>Eukaryota</taxon>
        <taxon>Fungi</taxon>
        <taxon>Dikarya</taxon>
        <taxon>Ascomycota</taxon>
        <taxon>Pezizomycotina</taxon>
        <taxon>Eurotiomycetes</taxon>
        <taxon>Eurotiomycetidae</taxon>
        <taxon>Eurotiales</taxon>
        <taxon>Aspergillaceae</taxon>
        <taxon>Penicillium</taxon>
    </lineage>
</organism>
<dbReference type="Proteomes" id="UP001220324">
    <property type="component" value="Unassembled WGS sequence"/>
</dbReference>
<dbReference type="InterPro" id="IPR054471">
    <property type="entry name" value="GPIID_WHD"/>
</dbReference>
<dbReference type="Gene3D" id="1.25.40.20">
    <property type="entry name" value="Ankyrin repeat-containing domain"/>
    <property type="match status" value="2"/>
</dbReference>
<evidence type="ECO:0008006" key="7">
    <source>
        <dbReference type="Google" id="ProtNLM"/>
    </source>
</evidence>
<keyword evidence="1" id="KW-0677">Repeat</keyword>
<comment type="caution">
    <text evidence="5">The sequence shown here is derived from an EMBL/GenBank/DDBJ whole genome shotgun (WGS) entry which is preliminary data.</text>
</comment>
<dbReference type="InterPro" id="IPR036770">
    <property type="entry name" value="Ankyrin_rpt-contain_sf"/>
</dbReference>
<name>A0AAD6CTT2_9EURO</name>
<reference evidence="5 6" key="1">
    <citation type="journal article" date="2023" name="IMA Fungus">
        <title>Comparative genomic study of the Penicillium genus elucidates a diverse pangenome and 15 lateral gene transfer events.</title>
        <authorList>
            <person name="Petersen C."/>
            <person name="Sorensen T."/>
            <person name="Nielsen M.R."/>
            <person name="Sondergaard T.E."/>
            <person name="Sorensen J.L."/>
            <person name="Fitzpatrick D.A."/>
            <person name="Frisvad J.C."/>
            <person name="Nielsen K.L."/>
        </authorList>
    </citation>
    <scope>NUCLEOTIDE SEQUENCE [LARGE SCALE GENOMIC DNA]</scope>
    <source>
        <strain evidence="5 6">IBT 35679</strain>
    </source>
</reference>
<dbReference type="InterPro" id="IPR027417">
    <property type="entry name" value="P-loop_NTPase"/>
</dbReference>
<evidence type="ECO:0000259" key="3">
    <source>
        <dbReference type="Pfam" id="PF22939"/>
    </source>
</evidence>
<dbReference type="SUPFAM" id="SSF48403">
    <property type="entry name" value="Ankyrin repeat"/>
    <property type="match status" value="1"/>
</dbReference>
<dbReference type="InterPro" id="IPR056884">
    <property type="entry name" value="NPHP3-like_N"/>
</dbReference>
<proteinExistence type="predicted"/>
<dbReference type="Pfam" id="PF00023">
    <property type="entry name" value="Ank"/>
    <property type="match status" value="1"/>
</dbReference>
<sequence>MVSMPQGLISAPRLKPAIRLAQAVSEYEADLTRDQKEAFNRYRSRAREKPPSIQDVMQLTADIDERLSNKIRGRCLGTRTTSFLQSVQQFVSLGDIIVGGTQNLVASGVWALVRTSLTLVLNFSSYFEKVSNLFMIIGRSAPRYEKLALLYPRSKDLQSLLLEYFTVVVRLCHRILKFTRKSTLGQLGATLDDSDLTNFRTQLESRARDIKDEVNYLMAQRIEEQASFTTQLWSRKHSKEITHQRQMKAYLAALEFCSTYDYMAPWKQARRLGNTNLFCQCPQYIDWRERASSCSVILTGRLGSGKSVLLANIVDDLNLKIQGQNVIVAFFFSRHDLPESLKPRNIIGSIARQLLWSTPGMADKVRNFDLRGEPDEFETIRRLIETCLPPELKAYLVIDGLDECETADRQIVIEELRWLQQRISLLVCASVRKEPRDLYGIDLAWERLESAEIAATPNNASDIEVFIETELELCIRSGKLTIGNPLLILEIQDALLKGSQGMFLWVALQIDNLCTMCTDEAIRQALVDLPRTLSETFNRILRRFDSNLARAHQRSILEIIVAARQPLNPGELREALSVEPGNTTWNPSKLVNDIFGILTCCGGLLTIDEEENTVRLVHSSVRQFLIGSEAMDSEPMVPSRFTLEEAQRKMADIVITYLNYGVFETQISTRVNKSLHINSAPAKIVESVFEVPNVVRDLAMSLLKLRKTPGFDLGQTLEQLRPGHQSVSDQRFSFLSYAKSNCLYHAVCKLEQAKAPESIDALLRLLGGNMLDTNTDDGHTLLLLAAEKGIEPIVKVLLKTGKINPNSTDQSGQTPLFLAAASGHEAIVTHLLGANIVDANIPSKNRQNALHVAIQRKHNSVAEILIKSTRTNLNAKDDFGRGPLHMALDSMDTDPIARLLLTFPSTLLDEKEDMHGTTPLHKAISIGNNAIAKALLTSGKVKTNTKNRDGQTAFHLAAKYDKTGEITQILLQLNHTDADKEDKEMITPIHQAVKSRNSATLKVLIDSGQIDPPLRSTVAS</sequence>
<dbReference type="PROSITE" id="PS50088">
    <property type="entry name" value="ANK_REPEAT"/>
    <property type="match status" value="2"/>
</dbReference>
<feature type="domain" description="Nephrocystin 3-like N-terminal" evidence="4">
    <location>
        <begin position="277"/>
        <end position="424"/>
    </location>
</feature>
<protein>
    <recommendedName>
        <fullName evidence="7">NACHT domain-containing protein</fullName>
    </recommendedName>
</protein>
<dbReference type="PROSITE" id="PS50297">
    <property type="entry name" value="ANK_REP_REGION"/>
    <property type="match status" value="2"/>
</dbReference>
<feature type="repeat" description="ANK" evidence="2">
    <location>
        <begin position="915"/>
        <end position="939"/>
    </location>
</feature>
<dbReference type="InterPro" id="IPR002110">
    <property type="entry name" value="Ankyrin_rpt"/>
</dbReference>
<dbReference type="SMART" id="SM00248">
    <property type="entry name" value="ANK"/>
    <property type="match status" value="8"/>
</dbReference>
<dbReference type="Pfam" id="PF24883">
    <property type="entry name" value="NPHP3_N"/>
    <property type="match status" value="1"/>
</dbReference>
<dbReference type="PANTHER" id="PTHR10039:SF10">
    <property type="entry name" value="NACHT DOMAIN-CONTAINING PROTEIN"/>
    <property type="match status" value="1"/>
</dbReference>
<evidence type="ECO:0000256" key="1">
    <source>
        <dbReference type="ARBA" id="ARBA00022737"/>
    </source>
</evidence>
<dbReference type="AlphaFoldDB" id="A0AAD6CTT2"/>
<accession>A0AAD6CTT2</accession>
<dbReference type="EMBL" id="JAQIZZ010000006">
    <property type="protein sequence ID" value="KAJ5538637.1"/>
    <property type="molecule type" value="Genomic_DNA"/>
</dbReference>